<protein>
    <recommendedName>
        <fullName evidence="1">DUF5678 domain-containing protein</fullName>
    </recommendedName>
</protein>
<dbReference type="Pfam" id="PF18929">
    <property type="entry name" value="DUF5678"/>
    <property type="match status" value="1"/>
</dbReference>
<dbReference type="InterPro" id="IPR043734">
    <property type="entry name" value="DUF5678"/>
</dbReference>
<dbReference type="EMBL" id="MFBD01000046">
    <property type="protein sequence ID" value="OGD87576.1"/>
    <property type="molecule type" value="Genomic_DNA"/>
</dbReference>
<comment type="caution">
    <text evidence="2">The sequence shown here is derived from an EMBL/GenBank/DDBJ whole genome shotgun (WGS) entry which is preliminary data.</text>
</comment>
<name>A0A1F5G6S3_9BACT</name>
<reference evidence="2 3" key="1">
    <citation type="journal article" date="2016" name="Nat. Commun.">
        <title>Thousands of microbial genomes shed light on interconnected biogeochemical processes in an aquifer system.</title>
        <authorList>
            <person name="Anantharaman K."/>
            <person name="Brown C.T."/>
            <person name="Hug L.A."/>
            <person name="Sharon I."/>
            <person name="Castelle C.J."/>
            <person name="Probst A.J."/>
            <person name="Thomas B.C."/>
            <person name="Singh A."/>
            <person name="Wilkins M.J."/>
            <person name="Karaoz U."/>
            <person name="Brodie E.L."/>
            <person name="Williams K.H."/>
            <person name="Hubbard S.S."/>
            <person name="Banfield J.F."/>
        </authorList>
    </citation>
    <scope>NUCLEOTIDE SEQUENCE [LARGE SCALE GENOMIC DNA]</scope>
</reference>
<dbReference type="AlphaFoldDB" id="A0A1F5G6S3"/>
<evidence type="ECO:0000313" key="3">
    <source>
        <dbReference type="Proteomes" id="UP000177369"/>
    </source>
</evidence>
<evidence type="ECO:0000259" key="1">
    <source>
        <dbReference type="Pfam" id="PF18929"/>
    </source>
</evidence>
<proteinExistence type="predicted"/>
<feature type="domain" description="DUF5678" evidence="1">
    <location>
        <begin position="12"/>
        <end position="51"/>
    </location>
</feature>
<sequence>MKKVSLKNNLLKFANKWVATINDDIIASGDNFDEVLKKIKGDEEKARIFKISAPAAYSP</sequence>
<gene>
    <name evidence="2" type="ORF">A3D04_04840</name>
</gene>
<accession>A0A1F5G6S3</accession>
<dbReference type="Proteomes" id="UP000177369">
    <property type="component" value="Unassembled WGS sequence"/>
</dbReference>
<dbReference type="STRING" id="1797714.A3D04_04840"/>
<organism evidence="2 3">
    <name type="scientific">Candidatus Curtissbacteria bacterium RIFCSPHIGHO2_02_FULL_40_16b</name>
    <dbReference type="NCBI Taxonomy" id="1797714"/>
    <lineage>
        <taxon>Bacteria</taxon>
        <taxon>Candidatus Curtissiibacteriota</taxon>
    </lineage>
</organism>
<evidence type="ECO:0000313" key="2">
    <source>
        <dbReference type="EMBL" id="OGD87576.1"/>
    </source>
</evidence>